<dbReference type="EMBL" id="CP118627">
    <property type="protein sequence ID" value="WEA14490.1"/>
    <property type="molecule type" value="Genomic_DNA"/>
</dbReference>
<evidence type="ECO:0000313" key="4">
    <source>
        <dbReference type="Proteomes" id="UP000181969"/>
    </source>
</evidence>
<evidence type="ECO:0000313" key="5">
    <source>
        <dbReference type="Proteomes" id="UP000504756"/>
    </source>
</evidence>
<name>A0A1I4GKU2_9LACT</name>
<evidence type="ECO:0000313" key="2">
    <source>
        <dbReference type="EMBL" id="SFL30499.1"/>
    </source>
</evidence>
<dbReference type="Gene3D" id="2.40.128.20">
    <property type="match status" value="1"/>
</dbReference>
<protein>
    <submittedName>
        <fullName evidence="3">DUF1934 domain-containing protein</fullName>
    </submittedName>
    <submittedName>
        <fullName evidence="2">Uncharacterized beta-barrel protein YwiB, DUF1934 family</fullName>
    </submittedName>
</protein>
<dbReference type="EMBL" id="BLXU01000004">
    <property type="protein sequence ID" value="GFO51569.1"/>
    <property type="molecule type" value="Genomic_DNA"/>
</dbReference>
<dbReference type="SUPFAM" id="SSF50814">
    <property type="entry name" value="Lipocalins"/>
    <property type="match status" value="1"/>
</dbReference>
<evidence type="ECO:0000313" key="1">
    <source>
        <dbReference type="EMBL" id="GFO51569.1"/>
    </source>
</evidence>
<proteinExistence type="predicted"/>
<dbReference type="Proteomes" id="UP001217324">
    <property type="component" value="Chromosome"/>
</dbReference>
<dbReference type="Proteomes" id="UP000504756">
    <property type="component" value="Unassembled WGS sequence"/>
</dbReference>
<dbReference type="Pfam" id="PF09148">
    <property type="entry name" value="DUF1934"/>
    <property type="match status" value="1"/>
</dbReference>
<dbReference type="EMBL" id="FOTJ01000004">
    <property type="protein sequence ID" value="SFL30499.1"/>
    <property type="molecule type" value="Genomic_DNA"/>
</dbReference>
<reference evidence="3" key="3">
    <citation type="submission" date="2023-02" db="EMBL/GenBank/DDBJ databases">
        <title>Comparative genomics and fermentation flavor characterization of five lactic acid bacteria reveal flavor biosynthesis metabolic pathways in fermented muskmelon puree.</title>
        <authorList>
            <person name="Yuan L."/>
            <person name="Li M."/>
            <person name="Xu X."/>
            <person name="Lao F."/>
            <person name="Wu J."/>
        </authorList>
    </citation>
    <scope>NUCLEOTIDE SEQUENCE</scope>
    <source>
        <strain evidence="3">Pa-2</strain>
    </source>
</reference>
<gene>
    <name evidence="1" type="primary">ykiH</name>
    <name evidence="1" type="ORF">ikelab_08440</name>
    <name evidence="3" type="ORF">PWF74_03015</name>
    <name evidence="2" type="ORF">SAMN05216438_104112</name>
</gene>
<reference evidence="2 4" key="1">
    <citation type="submission" date="2016-10" db="EMBL/GenBank/DDBJ databases">
        <authorList>
            <person name="de Groot N.N."/>
        </authorList>
    </citation>
    <scope>NUCLEOTIDE SEQUENCE [LARGE SCALE GENOMIC DNA]</scope>
    <source>
        <strain evidence="2 4">M79</strain>
    </source>
</reference>
<dbReference type="AlphaFoldDB" id="A0A1I4GKU2"/>
<sequence>MEIIIRNRIVIDGQEEFIRETFEGDVKKLGNKIALYYKNAEEEKVLIKFDDKELSMTRYAEKPVVMRFHKELPTHTLYEGLGRLEILTDGFHMNEELKHVKLKYRLAQNDIPIGEYRMRIDWKMS</sequence>
<organism evidence="2 4">
    <name type="scientific">Lactococcus garvieae</name>
    <dbReference type="NCBI Taxonomy" id="1363"/>
    <lineage>
        <taxon>Bacteria</taxon>
        <taxon>Bacillati</taxon>
        <taxon>Bacillota</taxon>
        <taxon>Bacilli</taxon>
        <taxon>Lactobacillales</taxon>
        <taxon>Streptococcaceae</taxon>
        <taxon>Lactococcus</taxon>
    </lineage>
</organism>
<dbReference type="RefSeq" id="WP_004257976.1">
    <property type="nucleotide sequence ID" value="NZ_BLXU01000004.1"/>
</dbReference>
<reference evidence="1 5" key="2">
    <citation type="submission" date="2020-06" db="EMBL/GenBank/DDBJ databases">
        <title>Draft genome sequence of Lactic acid bacteria from Okinawan-style tofu.</title>
        <authorList>
            <person name="Takara I."/>
            <person name="Ikematsu S."/>
        </authorList>
    </citation>
    <scope>NUCLEOTIDE SEQUENCE [LARGE SCALE GENOMIC DNA]</scope>
    <source>
        <strain evidence="5">lg38</strain>
        <strain evidence="1">Lg38</strain>
    </source>
</reference>
<evidence type="ECO:0000313" key="3">
    <source>
        <dbReference type="EMBL" id="WEA14490.1"/>
    </source>
</evidence>
<dbReference type="GeneID" id="61074462"/>
<dbReference type="InterPro" id="IPR015231">
    <property type="entry name" value="DUF1934"/>
</dbReference>
<accession>A0A1I4GKU2</accession>
<dbReference type="OrthoDB" id="2233368at2"/>
<dbReference type="Proteomes" id="UP000181969">
    <property type="component" value="Unassembled WGS sequence"/>
</dbReference>
<dbReference type="InterPro" id="IPR012674">
    <property type="entry name" value="Calycin"/>
</dbReference>